<dbReference type="EMBL" id="QRUD01000030">
    <property type="protein sequence ID" value="RGR38858.1"/>
    <property type="molecule type" value="Genomic_DNA"/>
</dbReference>
<reference evidence="7 12" key="2">
    <citation type="journal article" date="2019" name="Nat. Commun.">
        <title>Gram positive-like bacteriocins with broad spectrum anti-Bacteroidales activity encoded on mobile elements of the human gut microbiota.</title>
        <authorList>
            <person name="Bechon N."/>
            <person name="Coyne M.J.Jr."/>
            <person name="Laclare-Mceneany V."/>
            <person name="Chatzidaki-Livanis M."/>
            <person name="Ghigo J.-M."/>
            <person name="Comstock L.E."/>
        </authorList>
    </citation>
    <scope>NUCLEOTIDE SEQUENCE [LARGE SCALE GENOMIC DNA]</scope>
    <source>
        <strain evidence="7 12">CL01T12C17</strain>
    </source>
</reference>
<name>A0A174LGB5_PHOVU</name>
<evidence type="ECO:0000313" key="2">
    <source>
        <dbReference type="EMBL" id="KAB6633025.1"/>
    </source>
</evidence>
<dbReference type="Proteomes" id="UP000286392">
    <property type="component" value="Unassembled WGS sequence"/>
</dbReference>
<evidence type="ECO:0000313" key="5">
    <source>
        <dbReference type="EMBL" id="RGT90655.1"/>
    </source>
</evidence>
<dbReference type="Proteomes" id="UP000462015">
    <property type="component" value="Unassembled WGS sequence"/>
</dbReference>
<dbReference type="Proteomes" id="UP000266497">
    <property type="component" value="Unassembled WGS sequence"/>
</dbReference>
<dbReference type="EMBL" id="WDAL01000031">
    <property type="protein sequence ID" value="KAB6633025.1"/>
    <property type="molecule type" value="Genomic_DNA"/>
</dbReference>
<evidence type="ECO:0000313" key="13">
    <source>
        <dbReference type="Proteomes" id="UP000462015"/>
    </source>
</evidence>
<feature type="signal peptide" evidence="1">
    <location>
        <begin position="1"/>
        <end position="20"/>
    </location>
</feature>
<dbReference type="PROSITE" id="PS51257">
    <property type="entry name" value="PROKAR_LIPOPROTEIN"/>
    <property type="match status" value="1"/>
</dbReference>
<dbReference type="Proteomes" id="UP000408523">
    <property type="component" value="Unassembled WGS sequence"/>
</dbReference>
<dbReference type="CDD" id="cd13121">
    <property type="entry name" value="BF2867_like_C"/>
    <property type="match status" value="1"/>
</dbReference>
<evidence type="ECO:0000313" key="4">
    <source>
        <dbReference type="EMBL" id="RGR38858.1"/>
    </source>
</evidence>
<dbReference type="Proteomes" id="UP000261003">
    <property type="component" value="Unassembled WGS sequence"/>
</dbReference>
<dbReference type="EMBL" id="QRXI01000020">
    <property type="protein sequence ID" value="RGT90655.1"/>
    <property type="molecule type" value="Genomic_DNA"/>
</dbReference>
<protein>
    <submittedName>
        <fullName evidence="3">Fimbrillin family protein</fullName>
    </submittedName>
    <submittedName>
        <fullName evidence="7">Fimbrillin-like protein</fullName>
    </submittedName>
</protein>
<dbReference type="EMBL" id="QROB01000021">
    <property type="protein sequence ID" value="RHK85716.1"/>
    <property type="molecule type" value="Genomic_DNA"/>
</dbReference>
<evidence type="ECO:0000313" key="6">
    <source>
        <dbReference type="EMBL" id="RHK85716.1"/>
    </source>
</evidence>
<dbReference type="AlphaFoldDB" id="A0A174LGB5"/>
<evidence type="ECO:0000313" key="11">
    <source>
        <dbReference type="Proteomes" id="UP000286392"/>
    </source>
</evidence>
<feature type="chain" id="PRO_5044368900" evidence="1">
    <location>
        <begin position="21"/>
        <end position="329"/>
    </location>
</feature>
<dbReference type="RefSeq" id="WP_005843865.1">
    <property type="nucleotide sequence ID" value="NZ_CAXSNX010000109.1"/>
</dbReference>
<dbReference type="EMBL" id="QSTG01000048">
    <property type="protein sequence ID" value="RGM39538.1"/>
    <property type="molecule type" value="Genomic_DNA"/>
</dbReference>
<reference evidence="8 9" key="1">
    <citation type="submission" date="2018-08" db="EMBL/GenBank/DDBJ databases">
        <title>A genome reference for cultivated species of the human gut microbiota.</title>
        <authorList>
            <person name="Zou Y."/>
            <person name="Xue W."/>
            <person name="Luo G."/>
        </authorList>
    </citation>
    <scope>NUCLEOTIDE SEQUENCE [LARGE SCALE GENOMIC DNA]</scope>
    <source>
        <strain evidence="5 10">AF18-14</strain>
        <strain evidence="4 9">AF25-30LB</strain>
        <strain evidence="6 11">AF39-8AT</strain>
        <strain evidence="3 8">OM08-13BH</strain>
    </source>
</reference>
<comment type="caution">
    <text evidence="3">The sequence shown here is derived from an EMBL/GenBank/DDBJ whole genome shotgun (WGS) entry which is preliminary data.</text>
</comment>
<dbReference type="Proteomes" id="UP000283833">
    <property type="component" value="Unassembled WGS sequence"/>
</dbReference>
<reference evidence="2 13" key="3">
    <citation type="journal article" date="2019" name="Nat. Med.">
        <title>A library of human gut bacterial isolates paired with longitudinal multiomics data enables mechanistic microbiome research.</title>
        <authorList>
            <person name="Poyet M."/>
            <person name="Groussin M."/>
            <person name="Gibbons S.M."/>
            <person name="Avila-Pacheco J."/>
            <person name="Jiang X."/>
            <person name="Kearney S.M."/>
            <person name="Perrotta A.R."/>
            <person name="Berdy B."/>
            <person name="Zhao S."/>
            <person name="Lieberman T.D."/>
            <person name="Swanson P.K."/>
            <person name="Smith M."/>
            <person name="Roesemann S."/>
            <person name="Alexander J.E."/>
            <person name="Rich S.A."/>
            <person name="Livny J."/>
            <person name="Vlamakis H."/>
            <person name="Clish C."/>
            <person name="Bullock K."/>
            <person name="Deik A."/>
            <person name="Scott J."/>
            <person name="Pierce K.A."/>
            <person name="Xavier R.J."/>
            <person name="Alm E.J."/>
        </authorList>
    </citation>
    <scope>NUCLEOTIDE SEQUENCE [LARGE SCALE GENOMIC DNA]</scope>
    <source>
        <strain evidence="2 13">BIOML-A98</strain>
    </source>
</reference>
<organism evidence="3 8">
    <name type="scientific">Phocaeicola vulgatus</name>
    <name type="common">Bacteroides vulgatus</name>
    <dbReference type="NCBI Taxonomy" id="821"/>
    <lineage>
        <taxon>Bacteria</taxon>
        <taxon>Pseudomonadati</taxon>
        <taxon>Bacteroidota</taxon>
        <taxon>Bacteroidia</taxon>
        <taxon>Bacteroidales</taxon>
        <taxon>Bacteroidaceae</taxon>
        <taxon>Phocaeicola</taxon>
    </lineage>
</organism>
<evidence type="ECO:0000313" key="10">
    <source>
        <dbReference type="Proteomes" id="UP000283833"/>
    </source>
</evidence>
<evidence type="ECO:0000313" key="3">
    <source>
        <dbReference type="EMBL" id="RGM39538.1"/>
    </source>
</evidence>
<keyword evidence="1" id="KW-0732">Signal</keyword>
<proteinExistence type="predicted"/>
<accession>A0A174LGB5</accession>
<dbReference type="CDD" id="cd13120">
    <property type="entry name" value="BF2867_like_N"/>
    <property type="match status" value="1"/>
</dbReference>
<sequence length="329" mass="35805">MKKILFAALAALAITSCSQNEIDGIDNGTPKSKNEIGVNTIVKKSSRAAVTSNSSFTSFKLHAYIVKSNDIATSGWGNAYMDGIEYKGGQGSWATTSGTFYWPITEMQFFGYTNDVTYTAPASSNAYPTISYTLPDTPADQKDIIVAYSKDVTKPSDNTLNLTFQHILTRINFAVKLVDSSYTYTVESITVTGAKGGTATYTFGGTEGKGGNWNITGSAPASGYSYTFDNTVTAKDGIYDYTQNDNSLMLYPQSLTDAKIIVKYKTEKDNATFFNDSKEVSLTGEWTNGQSIRYILTLPVGAEEMSVNTTYDENWDATDNEQTPKNPAS</sequence>
<dbReference type="EMBL" id="RWHZ01000018">
    <property type="protein sequence ID" value="TSE49070.1"/>
    <property type="molecule type" value="Genomic_DNA"/>
</dbReference>
<evidence type="ECO:0000313" key="7">
    <source>
        <dbReference type="EMBL" id="TSE49070.1"/>
    </source>
</evidence>
<evidence type="ECO:0000313" key="12">
    <source>
        <dbReference type="Proteomes" id="UP000408523"/>
    </source>
</evidence>
<evidence type="ECO:0000313" key="9">
    <source>
        <dbReference type="Proteomes" id="UP000266497"/>
    </source>
</evidence>
<evidence type="ECO:0000313" key="8">
    <source>
        <dbReference type="Proteomes" id="UP000261003"/>
    </source>
</evidence>
<gene>
    <name evidence="6" type="ORF">DW043_14365</name>
    <name evidence="5" type="ORF">DWX04_14720</name>
    <name evidence="4" type="ORF">DWY53_11595</name>
    <name evidence="3" type="ORF">DXC16_20215</name>
    <name evidence="7" type="ORF">EH214_01742</name>
    <name evidence="2" type="ORF">GAY12_15100</name>
</gene>
<evidence type="ECO:0000256" key="1">
    <source>
        <dbReference type="SAM" id="SignalP"/>
    </source>
</evidence>